<name>B6GCJ2_9ACTN</name>
<comment type="caution">
    <text evidence="3">The sequence shown here is derived from an EMBL/GenBank/DDBJ whole genome shotgun (WGS) entry which is preliminary data.</text>
</comment>
<dbReference type="EMBL" id="ABXJ01000105">
    <property type="protein sequence ID" value="EEA90023.1"/>
    <property type="molecule type" value="Genomic_DNA"/>
</dbReference>
<dbReference type="AlphaFoldDB" id="B6GCJ2"/>
<evidence type="ECO:0000256" key="1">
    <source>
        <dbReference type="SAM" id="MobiDB-lite"/>
    </source>
</evidence>
<dbReference type="Proteomes" id="UP000003560">
    <property type="component" value="Unassembled WGS sequence"/>
</dbReference>
<keyword evidence="2" id="KW-1133">Transmembrane helix</keyword>
<feature type="transmembrane region" description="Helical" evidence="2">
    <location>
        <begin position="26"/>
        <end position="44"/>
    </location>
</feature>
<keyword evidence="2" id="KW-0472">Membrane</keyword>
<reference evidence="3 4" key="2">
    <citation type="submission" date="2008-10" db="EMBL/GenBank/DDBJ databases">
        <authorList>
            <person name="Fulton L."/>
            <person name="Clifton S."/>
            <person name="Fulton B."/>
            <person name="Xu J."/>
            <person name="Minx P."/>
            <person name="Pepin K.H."/>
            <person name="Johnson M."/>
            <person name="Thiruvilangam P."/>
            <person name="Bhonagiri V."/>
            <person name="Nash W.E."/>
            <person name="Mardis E.R."/>
            <person name="Wilson R.K."/>
        </authorList>
    </citation>
    <scope>NUCLEOTIDE SEQUENCE [LARGE SCALE GENOMIC DNA]</scope>
    <source>
        <strain evidence="3 4">DSM 13279</strain>
    </source>
</reference>
<protein>
    <submittedName>
        <fullName evidence="3">Uncharacterized protein</fullName>
    </submittedName>
</protein>
<gene>
    <name evidence="3" type="ORF">COLSTE_01815</name>
</gene>
<sequence>MWTPGGAGPPCARDAQGGPAPSEHSLSFFVCALGGVHLNALYFASKEAF</sequence>
<organism evidence="3 4">
    <name type="scientific">Collinsella stercoris DSM 13279</name>
    <dbReference type="NCBI Taxonomy" id="445975"/>
    <lineage>
        <taxon>Bacteria</taxon>
        <taxon>Bacillati</taxon>
        <taxon>Actinomycetota</taxon>
        <taxon>Coriobacteriia</taxon>
        <taxon>Coriobacteriales</taxon>
        <taxon>Coriobacteriaceae</taxon>
        <taxon>Collinsella</taxon>
    </lineage>
</organism>
<evidence type="ECO:0000256" key="2">
    <source>
        <dbReference type="SAM" id="Phobius"/>
    </source>
</evidence>
<feature type="region of interest" description="Disordered" evidence="1">
    <location>
        <begin position="1"/>
        <end position="22"/>
    </location>
</feature>
<accession>B6GCJ2</accession>
<proteinExistence type="predicted"/>
<dbReference type="HOGENOM" id="CLU_3134498_0_0_11"/>
<reference evidence="3 4" key="1">
    <citation type="submission" date="2008-10" db="EMBL/GenBank/DDBJ databases">
        <title>Draft genome sequence of Collinsella stercoris (DSM 13279).</title>
        <authorList>
            <person name="Sudarsanam P."/>
            <person name="Ley R."/>
            <person name="Guruge J."/>
            <person name="Turnbaugh P.J."/>
            <person name="Mahowald M."/>
            <person name="Liep D."/>
            <person name="Gordon J."/>
        </authorList>
    </citation>
    <scope>NUCLEOTIDE SEQUENCE [LARGE SCALE GENOMIC DNA]</scope>
    <source>
        <strain evidence="3 4">DSM 13279</strain>
    </source>
</reference>
<keyword evidence="2" id="KW-0812">Transmembrane</keyword>
<dbReference type="STRING" id="445975.COLSTE_01815"/>
<evidence type="ECO:0000313" key="3">
    <source>
        <dbReference type="EMBL" id="EEA90023.1"/>
    </source>
</evidence>
<evidence type="ECO:0000313" key="4">
    <source>
        <dbReference type="Proteomes" id="UP000003560"/>
    </source>
</evidence>
<keyword evidence="4" id="KW-1185">Reference proteome</keyword>